<evidence type="ECO:0000256" key="4">
    <source>
        <dbReference type="ARBA" id="ARBA00005884"/>
    </source>
</evidence>
<evidence type="ECO:0000259" key="14">
    <source>
        <dbReference type="PROSITE" id="PS50089"/>
    </source>
</evidence>
<evidence type="ECO:0000256" key="1">
    <source>
        <dbReference type="ARBA" id="ARBA00001798"/>
    </source>
</evidence>
<dbReference type="GO" id="GO:0004386">
    <property type="term" value="F:helicase activity"/>
    <property type="evidence" value="ECO:0007669"/>
    <property type="project" value="UniProtKB-KW"/>
</dbReference>
<gene>
    <name evidence="16" type="ORF">CEY00_Acc17941</name>
</gene>
<feature type="region of interest" description="Disordered" evidence="13">
    <location>
        <begin position="55"/>
        <end position="76"/>
    </location>
</feature>
<dbReference type="GO" id="GO:0016567">
    <property type="term" value="P:protein ubiquitination"/>
    <property type="evidence" value="ECO:0007669"/>
    <property type="project" value="UniProtKB-UniPathway"/>
</dbReference>
<keyword evidence="8" id="KW-0677">Repeat</keyword>
<evidence type="ECO:0000313" key="16">
    <source>
        <dbReference type="EMBL" id="PSS07591.1"/>
    </source>
</evidence>
<keyword evidence="7" id="KW-0479">Metal-binding</keyword>
<evidence type="ECO:0000256" key="10">
    <source>
        <dbReference type="ARBA" id="ARBA00022786"/>
    </source>
</evidence>
<keyword evidence="16" id="KW-0378">Hydrolase</keyword>
<evidence type="ECO:0000256" key="2">
    <source>
        <dbReference type="ARBA" id="ARBA00001947"/>
    </source>
</evidence>
<dbReference type="FunFam" id="3.30.40.10:FF:000230">
    <property type="entry name" value="RBR-type E3 ubiquitin transferase"/>
    <property type="match status" value="1"/>
</dbReference>
<evidence type="ECO:0000256" key="7">
    <source>
        <dbReference type="ARBA" id="ARBA00022723"/>
    </source>
</evidence>
<evidence type="ECO:0000256" key="12">
    <source>
        <dbReference type="PROSITE-ProRule" id="PRU00175"/>
    </source>
</evidence>
<dbReference type="GO" id="GO:0061630">
    <property type="term" value="F:ubiquitin protein ligase activity"/>
    <property type="evidence" value="ECO:0007669"/>
    <property type="project" value="UniProtKB-EC"/>
</dbReference>
<keyword evidence="16" id="KW-0547">Nucleotide-binding</keyword>
<keyword evidence="16" id="KW-0347">Helicase</keyword>
<dbReference type="FunFam" id="1.20.120.1750:FF:000018">
    <property type="entry name" value="RBR-type E3 ubiquitin transferase"/>
    <property type="match status" value="1"/>
</dbReference>
<dbReference type="OrthoDB" id="10009520at2759"/>
<dbReference type="FunCoup" id="A0A2R6QG77">
    <property type="interactions" value="382"/>
</dbReference>
<evidence type="ECO:0000256" key="3">
    <source>
        <dbReference type="ARBA" id="ARBA00003976"/>
    </source>
</evidence>
<dbReference type="STRING" id="1590841.A0A2R6QG77"/>
<dbReference type="CDD" id="cd22582">
    <property type="entry name" value="BRcat_RBR_unk"/>
    <property type="match status" value="1"/>
</dbReference>
<dbReference type="EMBL" id="NKQK01000016">
    <property type="protein sequence ID" value="PSS07591.1"/>
    <property type="molecule type" value="Genomic_DNA"/>
</dbReference>
<dbReference type="PROSITE" id="PS50089">
    <property type="entry name" value="ZF_RING_2"/>
    <property type="match status" value="1"/>
</dbReference>
<comment type="similarity">
    <text evidence="4">Belongs to the RBR family. Ariadne subfamily.</text>
</comment>
<evidence type="ECO:0000256" key="11">
    <source>
        <dbReference type="ARBA" id="ARBA00022833"/>
    </source>
</evidence>
<protein>
    <recommendedName>
        <fullName evidence="5">RBR-type E3 ubiquitin transferase</fullName>
        <ecNumber evidence="5">2.3.2.31</ecNumber>
    </recommendedName>
</protein>
<keyword evidence="10" id="KW-0833">Ubl conjugation pathway</keyword>
<evidence type="ECO:0000256" key="9">
    <source>
        <dbReference type="ARBA" id="ARBA00022771"/>
    </source>
</evidence>
<dbReference type="InParanoid" id="A0A2R6QG77"/>
<dbReference type="Pfam" id="PF01485">
    <property type="entry name" value="IBR"/>
    <property type="match status" value="2"/>
</dbReference>
<keyword evidence="17" id="KW-1185">Reference proteome</keyword>
<reference evidence="17" key="2">
    <citation type="journal article" date="2018" name="BMC Genomics">
        <title>A manually annotated Actinidia chinensis var. chinensis (kiwifruit) genome highlights the challenges associated with draft genomes and gene prediction in plants.</title>
        <authorList>
            <person name="Pilkington S.M."/>
            <person name="Crowhurst R."/>
            <person name="Hilario E."/>
            <person name="Nardozza S."/>
            <person name="Fraser L."/>
            <person name="Peng Y."/>
            <person name="Gunaseelan K."/>
            <person name="Simpson R."/>
            <person name="Tahir J."/>
            <person name="Deroles S.C."/>
            <person name="Templeton K."/>
            <person name="Luo Z."/>
            <person name="Davy M."/>
            <person name="Cheng C."/>
            <person name="McNeilage M."/>
            <person name="Scaglione D."/>
            <person name="Liu Y."/>
            <person name="Zhang Q."/>
            <person name="Datson P."/>
            <person name="De Silva N."/>
            <person name="Gardiner S.E."/>
            <person name="Bassett H."/>
            <person name="Chagne D."/>
            <person name="McCallum J."/>
            <person name="Dzierzon H."/>
            <person name="Deng C."/>
            <person name="Wang Y.Y."/>
            <person name="Barron L."/>
            <person name="Manako K."/>
            <person name="Bowen J."/>
            <person name="Foster T.M."/>
            <person name="Erridge Z.A."/>
            <person name="Tiffin H."/>
            <person name="Waite C.N."/>
            <person name="Davies K.M."/>
            <person name="Grierson E.P."/>
            <person name="Laing W.A."/>
            <person name="Kirk R."/>
            <person name="Chen X."/>
            <person name="Wood M."/>
            <person name="Montefiori M."/>
            <person name="Brummell D.A."/>
            <person name="Schwinn K.E."/>
            <person name="Catanach A."/>
            <person name="Fullerton C."/>
            <person name="Li D."/>
            <person name="Meiyalaghan S."/>
            <person name="Nieuwenhuizen N."/>
            <person name="Read N."/>
            <person name="Prakash R."/>
            <person name="Hunter D."/>
            <person name="Zhang H."/>
            <person name="McKenzie M."/>
            <person name="Knabel M."/>
            <person name="Harris A."/>
            <person name="Allan A.C."/>
            <person name="Gleave A."/>
            <person name="Chen A."/>
            <person name="Janssen B.J."/>
            <person name="Plunkett B."/>
            <person name="Ampomah-Dwamena C."/>
            <person name="Voogd C."/>
            <person name="Leif D."/>
            <person name="Lafferty D."/>
            <person name="Souleyre E.J.F."/>
            <person name="Varkonyi-Gasic E."/>
            <person name="Gambi F."/>
            <person name="Hanley J."/>
            <person name="Yao J.L."/>
            <person name="Cheung J."/>
            <person name="David K.M."/>
            <person name="Warren B."/>
            <person name="Marsh K."/>
            <person name="Snowden K.C."/>
            <person name="Lin-Wang K."/>
            <person name="Brian L."/>
            <person name="Martinez-Sanchez M."/>
            <person name="Wang M."/>
            <person name="Ileperuma N."/>
            <person name="Macnee N."/>
            <person name="Campin R."/>
            <person name="McAtee P."/>
            <person name="Drummond R.S.M."/>
            <person name="Espley R.V."/>
            <person name="Ireland H.S."/>
            <person name="Wu R."/>
            <person name="Atkinson R.G."/>
            <person name="Karunairetnam S."/>
            <person name="Bulley S."/>
            <person name="Chunkath S."/>
            <person name="Hanley Z."/>
            <person name="Storey R."/>
            <person name="Thrimawithana A.H."/>
            <person name="Thomson S."/>
            <person name="David C."/>
            <person name="Testolin R."/>
            <person name="Huang H."/>
            <person name="Hellens R.P."/>
            <person name="Schaffer R.J."/>
        </authorList>
    </citation>
    <scope>NUCLEOTIDE SEQUENCE [LARGE SCALE GENOMIC DNA]</scope>
    <source>
        <strain evidence="17">cv. Red5</strain>
    </source>
</reference>
<keyword evidence="16" id="KW-0067">ATP-binding</keyword>
<dbReference type="UniPathway" id="UPA00143"/>
<name>A0A2R6QG77_ACTCC</name>
<feature type="domain" description="RING-type" evidence="14">
    <location>
        <begin position="85"/>
        <end position="132"/>
    </location>
</feature>
<dbReference type="SUPFAM" id="SSF57850">
    <property type="entry name" value="RING/U-box"/>
    <property type="match status" value="3"/>
</dbReference>
<dbReference type="InterPro" id="IPR001841">
    <property type="entry name" value="Znf_RING"/>
</dbReference>
<evidence type="ECO:0000256" key="8">
    <source>
        <dbReference type="ARBA" id="ARBA00022737"/>
    </source>
</evidence>
<dbReference type="Gene3D" id="3.30.40.10">
    <property type="entry name" value="Zinc/RING finger domain, C3HC4 (zinc finger)"/>
    <property type="match status" value="1"/>
</dbReference>
<sequence length="290" mass="32519">MAKESISDVQFVDELYFSALSNENEDQLFPISDSKYAEELQFQEVLMSSLIASQNPNTDIEKSPSSDTPEPITAKESGESSQCFCEICAEKKEADEMFRVDPCSHSYCSICIAKHVTIKIRESATEPVVACPGFDCDGVLELSVCRQRMPGEVAAMWDDLLCEAAIAAEEKFYCPFRDCSAMLVNDDDGGEGITECECPYCHRLFCARCYVPWHVGVGCEEFGRLGEDERGREDLLVRELARSQSWMRCPHCKFYVEKTQGCLHMTCRCGFQFCYACGATWSQTHGGCQP</sequence>
<dbReference type="OMA" id="CPDMACR"/>
<dbReference type="InterPro" id="IPR002867">
    <property type="entry name" value="IBR_dom"/>
</dbReference>
<dbReference type="InterPro" id="IPR044066">
    <property type="entry name" value="TRIAD_supradom"/>
</dbReference>
<keyword evidence="6" id="KW-0808">Transferase</keyword>
<dbReference type="InterPro" id="IPR013083">
    <property type="entry name" value="Znf_RING/FYVE/PHD"/>
</dbReference>
<keyword evidence="9 12" id="KW-0863">Zinc-finger</keyword>
<comment type="caution">
    <text evidence="16">The sequence shown here is derived from an EMBL/GenBank/DDBJ whole genome shotgun (WGS) entry which is preliminary data.</text>
</comment>
<dbReference type="EC" id="2.3.2.31" evidence="5"/>
<dbReference type="InterPro" id="IPR018957">
    <property type="entry name" value="Znf_C3HC4_RING-type"/>
</dbReference>
<comment type="cofactor">
    <cofactor evidence="2">
        <name>Zn(2+)</name>
        <dbReference type="ChEBI" id="CHEBI:29105"/>
    </cofactor>
</comment>
<organism evidence="16 17">
    <name type="scientific">Actinidia chinensis var. chinensis</name>
    <name type="common">Chinese soft-hair kiwi</name>
    <dbReference type="NCBI Taxonomy" id="1590841"/>
    <lineage>
        <taxon>Eukaryota</taxon>
        <taxon>Viridiplantae</taxon>
        <taxon>Streptophyta</taxon>
        <taxon>Embryophyta</taxon>
        <taxon>Tracheophyta</taxon>
        <taxon>Spermatophyta</taxon>
        <taxon>Magnoliopsida</taxon>
        <taxon>eudicotyledons</taxon>
        <taxon>Gunneridae</taxon>
        <taxon>Pentapetalae</taxon>
        <taxon>asterids</taxon>
        <taxon>Ericales</taxon>
        <taxon>Actinidiaceae</taxon>
        <taxon>Actinidia</taxon>
    </lineage>
</organism>
<evidence type="ECO:0000256" key="6">
    <source>
        <dbReference type="ARBA" id="ARBA00022679"/>
    </source>
</evidence>
<evidence type="ECO:0000256" key="13">
    <source>
        <dbReference type="SAM" id="MobiDB-lite"/>
    </source>
</evidence>
<evidence type="ECO:0000256" key="5">
    <source>
        <dbReference type="ARBA" id="ARBA00012251"/>
    </source>
</evidence>
<dbReference type="GO" id="GO:0008270">
    <property type="term" value="F:zinc ion binding"/>
    <property type="evidence" value="ECO:0007669"/>
    <property type="project" value="UniProtKB-KW"/>
</dbReference>
<evidence type="ECO:0000259" key="15">
    <source>
        <dbReference type="PROSITE" id="PS51873"/>
    </source>
</evidence>
<dbReference type="Pfam" id="PF00097">
    <property type="entry name" value="zf-C3HC4"/>
    <property type="match status" value="1"/>
</dbReference>
<reference evidence="16 17" key="1">
    <citation type="submission" date="2017-07" db="EMBL/GenBank/DDBJ databases">
        <title>An improved, manually edited Actinidia chinensis var. chinensis (kiwifruit) genome highlights the challenges associated with draft genomes and gene prediction in plants.</title>
        <authorList>
            <person name="Pilkington S."/>
            <person name="Crowhurst R."/>
            <person name="Hilario E."/>
            <person name="Nardozza S."/>
            <person name="Fraser L."/>
            <person name="Peng Y."/>
            <person name="Gunaseelan K."/>
            <person name="Simpson R."/>
            <person name="Tahir J."/>
            <person name="Deroles S."/>
            <person name="Templeton K."/>
            <person name="Luo Z."/>
            <person name="Davy M."/>
            <person name="Cheng C."/>
            <person name="Mcneilage M."/>
            <person name="Scaglione D."/>
            <person name="Liu Y."/>
            <person name="Zhang Q."/>
            <person name="Datson P."/>
            <person name="De Silva N."/>
            <person name="Gardiner S."/>
            <person name="Bassett H."/>
            <person name="Chagne D."/>
            <person name="Mccallum J."/>
            <person name="Dzierzon H."/>
            <person name="Deng C."/>
            <person name="Wang Y.-Y."/>
            <person name="Barron N."/>
            <person name="Manako K."/>
            <person name="Bowen J."/>
            <person name="Foster T."/>
            <person name="Erridge Z."/>
            <person name="Tiffin H."/>
            <person name="Waite C."/>
            <person name="Davies K."/>
            <person name="Grierson E."/>
            <person name="Laing W."/>
            <person name="Kirk R."/>
            <person name="Chen X."/>
            <person name="Wood M."/>
            <person name="Montefiori M."/>
            <person name="Brummell D."/>
            <person name="Schwinn K."/>
            <person name="Catanach A."/>
            <person name="Fullerton C."/>
            <person name="Li D."/>
            <person name="Meiyalaghan S."/>
            <person name="Nieuwenhuizen N."/>
            <person name="Read N."/>
            <person name="Prakash R."/>
            <person name="Hunter D."/>
            <person name="Zhang H."/>
            <person name="Mckenzie M."/>
            <person name="Knabel M."/>
            <person name="Harris A."/>
            <person name="Allan A."/>
            <person name="Chen A."/>
            <person name="Janssen B."/>
            <person name="Plunkett B."/>
            <person name="Dwamena C."/>
            <person name="Voogd C."/>
            <person name="Leif D."/>
            <person name="Lafferty D."/>
            <person name="Souleyre E."/>
            <person name="Varkonyi-Gasic E."/>
            <person name="Gambi F."/>
            <person name="Hanley J."/>
            <person name="Yao J.-L."/>
            <person name="Cheung J."/>
            <person name="David K."/>
            <person name="Warren B."/>
            <person name="Marsh K."/>
            <person name="Snowden K."/>
            <person name="Lin-Wang K."/>
            <person name="Brian L."/>
            <person name="Martinez-Sanchez M."/>
            <person name="Wang M."/>
            <person name="Ileperuma N."/>
            <person name="Macnee N."/>
            <person name="Campin R."/>
            <person name="Mcatee P."/>
            <person name="Drummond R."/>
            <person name="Espley R."/>
            <person name="Ireland H."/>
            <person name="Wu R."/>
            <person name="Atkinson R."/>
            <person name="Karunairetnam S."/>
            <person name="Bulley S."/>
            <person name="Chunkath S."/>
            <person name="Hanley Z."/>
            <person name="Storey R."/>
            <person name="Thrimawithana A."/>
            <person name="Thomson S."/>
            <person name="David C."/>
            <person name="Testolin R."/>
        </authorList>
    </citation>
    <scope>NUCLEOTIDE SEQUENCE [LARGE SCALE GENOMIC DNA]</scope>
    <source>
        <strain evidence="17">cv. Red5</strain>
        <tissue evidence="16">Young leaf</tissue>
    </source>
</reference>
<dbReference type="Gene3D" id="1.20.120.1750">
    <property type="match status" value="1"/>
</dbReference>
<dbReference type="PROSITE" id="PS51873">
    <property type="entry name" value="TRIAD"/>
    <property type="match status" value="1"/>
</dbReference>
<dbReference type="Proteomes" id="UP000241394">
    <property type="component" value="Chromosome LG16"/>
</dbReference>
<dbReference type="Gramene" id="PSS07591">
    <property type="protein sequence ID" value="PSS07591"/>
    <property type="gene ID" value="CEY00_Acc17941"/>
</dbReference>
<keyword evidence="11" id="KW-0862">Zinc</keyword>
<dbReference type="PROSITE" id="PS00518">
    <property type="entry name" value="ZF_RING_1"/>
    <property type="match status" value="1"/>
</dbReference>
<comment type="function">
    <text evidence="3">Might act as an E3 ubiquitin-protein ligase, or as part of E3 complex, which accepts ubiquitin from specific E2 ubiquitin-conjugating enzymes and then transfers it to substrates.</text>
</comment>
<accession>A0A2R6QG77</accession>
<feature type="domain" description="RING-type" evidence="15">
    <location>
        <begin position="81"/>
        <end position="290"/>
    </location>
</feature>
<comment type="catalytic activity">
    <reaction evidence="1">
        <text>[E2 ubiquitin-conjugating enzyme]-S-ubiquitinyl-L-cysteine + [acceptor protein]-L-lysine = [E2 ubiquitin-conjugating enzyme]-L-cysteine + [acceptor protein]-N(6)-ubiquitinyl-L-lysine.</text>
        <dbReference type="EC" id="2.3.2.31"/>
    </reaction>
</comment>
<dbReference type="InterPro" id="IPR017907">
    <property type="entry name" value="Znf_RING_CS"/>
</dbReference>
<dbReference type="InterPro" id="IPR031127">
    <property type="entry name" value="E3_UB_ligase_RBR"/>
</dbReference>
<dbReference type="AlphaFoldDB" id="A0A2R6QG77"/>
<evidence type="ECO:0000313" key="17">
    <source>
        <dbReference type="Proteomes" id="UP000241394"/>
    </source>
</evidence>
<dbReference type="CDD" id="cd22584">
    <property type="entry name" value="Rcat_RBR_unk"/>
    <property type="match status" value="1"/>
</dbReference>
<dbReference type="PANTHER" id="PTHR11685">
    <property type="entry name" value="RBR FAMILY RING FINGER AND IBR DOMAIN-CONTAINING"/>
    <property type="match status" value="1"/>
</dbReference>
<proteinExistence type="inferred from homology"/>
<dbReference type="SMART" id="SM00647">
    <property type="entry name" value="IBR"/>
    <property type="match status" value="2"/>
</dbReference>